<evidence type="ECO:0000313" key="2">
    <source>
        <dbReference type="Proteomes" id="UP000618926"/>
    </source>
</evidence>
<comment type="caution">
    <text evidence="1">The sequence shown here is derived from an EMBL/GenBank/DDBJ whole genome shotgun (WGS) entry which is preliminary data.</text>
</comment>
<dbReference type="RefSeq" id="WP_192905790.1">
    <property type="nucleotide sequence ID" value="NZ_JADBFD010000019.1"/>
</dbReference>
<sequence>MGKSARKPSAHDRFRAAEIAKIHIAKSQLNLSEDIYRDIIREASRGKTESAADLDWRGRAAVLERFKELGWKSRHAGKAPGRPSRPLADYPEARMIRGLWIELHQLCRAGAAKGVRNPSEKALSGFVKRQTGVEDLEWLRRRGRVDHVIEALKAWLDRSRQECFLAWLATYSEQPLPDALKALLIHFACSHSTGAVPEEGFRPVLGEAGWYIYAAYAEYLQTIVKGVTNDRR</sequence>
<keyword evidence="2" id="KW-1185">Reference proteome</keyword>
<organism evidence="1 2">
    <name type="scientific">Geobacter anodireducens</name>
    <dbReference type="NCBI Taxonomy" id="1340425"/>
    <lineage>
        <taxon>Bacteria</taxon>
        <taxon>Pseudomonadati</taxon>
        <taxon>Thermodesulfobacteriota</taxon>
        <taxon>Desulfuromonadia</taxon>
        <taxon>Geobacterales</taxon>
        <taxon>Geobacteraceae</taxon>
        <taxon>Geobacter</taxon>
    </lineage>
</organism>
<dbReference type="Proteomes" id="UP000618926">
    <property type="component" value="Unassembled WGS sequence"/>
</dbReference>
<name>A0ABR9NXK0_9BACT</name>
<proteinExistence type="predicted"/>
<evidence type="ECO:0000313" key="1">
    <source>
        <dbReference type="EMBL" id="MBE2888972.1"/>
    </source>
</evidence>
<dbReference type="EMBL" id="JADBFD010000019">
    <property type="protein sequence ID" value="MBE2888972.1"/>
    <property type="molecule type" value="Genomic_DNA"/>
</dbReference>
<protein>
    <submittedName>
        <fullName evidence="1">Regulatory protein GemA</fullName>
    </submittedName>
</protein>
<dbReference type="Pfam" id="PF06252">
    <property type="entry name" value="GemA"/>
    <property type="match status" value="1"/>
</dbReference>
<gene>
    <name evidence="1" type="ORF">IIE05_13460</name>
</gene>
<dbReference type="InterPro" id="IPR009363">
    <property type="entry name" value="Phage_Mu_Gp16"/>
</dbReference>
<reference evidence="1 2" key="1">
    <citation type="submission" date="2020-10" db="EMBL/GenBank/DDBJ databases">
        <title>Investigation of anaerobic biodegradation of phenanthrene by a sulfate-dependent Geobacter anodireducens strain PheS2.</title>
        <authorList>
            <person name="Zhang Z."/>
        </authorList>
    </citation>
    <scope>NUCLEOTIDE SEQUENCE [LARGE SCALE GENOMIC DNA]</scope>
    <source>
        <strain evidence="1 2">PheS2</strain>
    </source>
</reference>
<accession>A0ABR9NXK0</accession>